<dbReference type="AlphaFoldDB" id="A0A7W9D1V4"/>
<organism evidence="2 3">
    <name type="scientific">Rhizobium paranaense</name>
    <dbReference type="NCBI Taxonomy" id="1650438"/>
    <lineage>
        <taxon>Bacteria</taxon>
        <taxon>Pseudomonadati</taxon>
        <taxon>Pseudomonadota</taxon>
        <taxon>Alphaproteobacteria</taxon>
        <taxon>Hyphomicrobiales</taxon>
        <taxon>Rhizobiaceae</taxon>
        <taxon>Rhizobium/Agrobacterium group</taxon>
        <taxon>Rhizobium</taxon>
    </lineage>
</organism>
<accession>A0A7W9D1V4</accession>
<keyword evidence="3" id="KW-1185">Reference proteome</keyword>
<name>A0A7W9D1V4_9HYPH</name>
<evidence type="ECO:0000313" key="2">
    <source>
        <dbReference type="EMBL" id="MBB5574251.1"/>
    </source>
</evidence>
<dbReference type="Proteomes" id="UP000549882">
    <property type="component" value="Unassembled WGS sequence"/>
</dbReference>
<feature type="region of interest" description="Disordered" evidence="1">
    <location>
        <begin position="1"/>
        <end position="23"/>
    </location>
</feature>
<gene>
    <name evidence="2" type="ORF">GGD50_002878</name>
</gene>
<proteinExistence type="predicted"/>
<protein>
    <submittedName>
        <fullName evidence="2">Uncharacterized protein</fullName>
    </submittedName>
</protein>
<sequence length="69" mass="7549">MADELHHMESAATAEDDEGGRPSAAARECFAVIKPIRYFSTTMKKPLELNLIPHGYSNAVTPIVRTTCS</sequence>
<evidence type="ECO:0000313" key="3">
    <source>
        <dbReference type="Proteomes" id="UP000549882"/>
    </source>
</evidence>
<reference evidence="2 3" key="1">
    <citation type="submission" date="2020-08" db="EMBL/GenBank/DDBJ databases">
        <title>Genomic Encyclopedia of Type Strains, Phase IV (KMG-V): Genome sequencing to study the core and pangenomes of soil and plant-associated prokaryotes.</title>
        <authorList>
            <person name="Whitman W."/>
        </authorList>
    </citation>
    <scope>NUCLEOTIDE SEQUENCE [LARGE SCALE GENOMIC DNA]</scope>
    <source>
        <strain evidence="2 3">SEMIA 4064</strain>
    </source>
</reference>
<evidence type="ECO:0000256" key="1">
    <source>
        <dbReference type="SAM" id="MobiDB-lite"/>
    </source>
</evidence>
<dbReference type="EMBL" id="JACHBI010000005">
    <property type="protein sequence ID" value="MBB5574251.1"/>
    <property type="molecule type" value="Genomic_DNA"/>
</dbReference>
<comment type="caution">
    <text evidence="2">The sequence shown here is derived from an EMBL/GenBank/DDBJ whole genome shotgun (WGS) entry which is preliminary data.</text>
</comment>